<dbReference type="SMART" id="SM01021">
    <property type="entry name" value="Bac_rhodopsin"/>
    <property type="match status" value="1"/>
</dbReference>
<evidence type="ECO:0000256" key="1">
    <source>
        <dbReference type="ARBA" id="ARBA00004141"/>
    </source>
</evidence>
<evidence type="ECO:0000256" key="10">
    <source>
        <dbReference type="ARBA" id="ARBA00023170"/>
    </source>
</evidence>
<keyword evidence="5 11" id="KW-0812">Transmembrane</keyword>
<gene>
    <name evidence="12" type="ORF">SAMN05443547_1972</name>
</gene>
<dbReference type="PANTHER" id="PTHR28286">
    <property type="match status" value="1"/>
</dbReference>
<evidence type="ECO:0000313" key="12">
    <source>
        <dbReference type="EMBL" id="SHO73609.1"/>
    </source>
</evidence>
<evidence type="ECO:0000256" key="2">
    <source>
        <dbReference type="ARBA" id="ARBA00008130"/>
    </source>
</evidence>
<evidence type="ECO:0000256" key="9">
    <source>
        <dbReference type="ARBA" id="ARBA00023136"/>
    </source>
</evidence>
<dbReference type="Pfam" id="PF01036">
    <property type="entry name" value="Bac_rhodopsin"/>
    <property type="match status" value="1"/>
</dbReference>
<evidence type="ECO:0000256" key="4">
    <source>
        <dbReference type="ARBA" id="ARBA00022606"/>
    </source>
</evidence>
<feature type="transmembrane region" description="Helical" evidence="11">
    <location>
        <begin position="179"/>
        <end position="197"/>
    </location>
</feature>
<keyword evidence="7 11" id="KW-1133">Transmembrane helix</keyword>
<evidence type="ECO:0000256" key="3">
    <source>
        <dbReference type="ARBA" id="ARBA00022543"/>
    </source>
</evidence>
<dbReference type="RefSeq" id="WP_073583883.1">
    <property type="nucleotide sequence ID" value="NZ_CBCSEA010000005.1"/>
</dbReference>
<sequence length="244" mass="27496">MSNFMFFSASVAKMLPNDYVGFTFFIGSMAMMAASAFFFLSLSQFDKKWRTSVLVSGLITFIAAVHYFYMRDYWNAFQESPTFFRYVDWVLTVPLMCLEFYLILKVAGAKQNLLWKMIFLSIIMLVTGYFGETIFSNQAALWGFISGVAYFWIVYEIWLGEASKLAVAAGGDVLASHKILCWFVLVGWAIYPLGYMLGTEGWYTSFLGKGSVDVAYNIADAINKIGFGLVIYNLAVKSTSNVKA</sequence>
<organism evidence="12 13">
    <name type="scientific">Flavobacterium cucumis</name>
    <dbReference type="NCBI Taxonomy" id="416016"/>
    <lineage>
        <taxon>Bacteria</taxon>
        <taxon>Pseudomonadati</taxon>
        <taxon>Bacteroidota</taxon>
        <taxon>Flavobacteriia</taxon>
        <taxon>Flavobacteriales</taxon>
        <taxon>Flavobacteriaceae</taxon>
        <taxon>Flavobacterium</taxon>
    </lineage>
</organism>
<evidence type="ECO:0000256" key="7">
    <source>
        <dbReference type="ARBA" id="ARBA00022989"/>
    </source>
</evidence>
<protein>
    <submittedName>
        <fullName evidence="12">Bacteriorhodopsin</fullName>
    </submittedName>
</protein>
<keyword evidence="4" id="KW-0716">Sensory transduction</keyword>
<keyword evidence="3" id="KW-0600">Photoreceptor protein</keyword>
<keyword evidence="9 11" id="KW-0472">Membrane</keyword>
<evidence type="ECO:0000313" key="13">
    <source>
        <dbReference type="Proteomes" id="UP000184611"/>
    </source>
</evidence>
<dbReference type="PRINTS" id="PR00251">
    <property type="entry name" value="BACTRLOPSIN"/>
</dbReference>
<accession>A0A1M7ZXL3</accession>
<evidence type="ECO:0000256" key="11">
    <source>
        <dbReference type="SAM" id="Phobius"/>
    </source>
</evidence>
<dbReference type="GO" id="GO:0009881">
    <property type="term" value="F:photoreceptor activity"/>
    <property type="evidence" value="ECO:0007669"/>
    <property type="project" value="UniProtKB-KW"/>
</dbReference>
<dbReference type="Gene3D" id="1.20.1070.10">
    <property type="entry name" value="Rhodopsin 7-helix transmembrane proteins"/>
    <property type="match status" value="1"/>
</dbReference>
<comment type="similarity">
    <text evidence="2">Belongs to the archaeal/bacterial/fungal opsin family.</text>
</comment>
<dbReference type="PANTHER" id="PTHR28286:SF2">
    <property type="entry name" value="BACTERIORHODOPSIN _OPSIN, NOPA (EUROFUNG)"/>
    <property type="match status" value="1"/>
</dbReference>
<evidence type="ECO:0000256" key="6">
    <source>
        <dbReference type="ARBA" id="ARBA00022925"/>
    </source>
</evidence>
<reference evidence="13" key="1">
    <citation type="submission" date="2016-12" db="EMBL/GenBank/DDBJ databases">
        <authorList>
            <person name="Varghese N."/>
            <person name="Submissions S."/>
        </authorList>
    </citation>
    <scope>NUCLEOTIDE SEQUENCE [LARGE SCALE GENOMIC DNA]</scope>
    <source>
        <strain evidence="13">DSM 18830</strain>
    </source>
</reference>
<dbReference type="InterPro" id="IPR001425">
    <property type="entry name" value="Arc/bac/fun_rhodopsins"/>
</dbReference>
<dbReference type="CDD" id="cd15242">
    <property type="entry name" value="7tm_Proteorhodopsin"/>
    <property type="match status" value="1"/>
</dbReference>
<dbReference type="GO" id="GO:0016020">
    <property type="term" value="C:membrane"/>
    <property type="evidence" value="ECO:0007669"/>
    <property type="project" value="UniProtKB-SubCell"/>
</dbReference>
<evidence type="ECO:0000256" key="8">
    <source>
        <dbReference type="ARBA" id="ARBA00022991"/>
    </source>
</evidence>
<dbReference type="SUPFAM" id="SSF81321">
    <property type="entry name" value="Family A G protein-coupled receptor-like"/>
    <property type="match status" value="1"/>
</dbReference>
<feature type="transmembrane region" description="Helical" evidence="11">
    <location>
        <begin position="141"/>
        <end position="158"/>
    </location>
</feature>
<proteinExistence type="inferred from homology"/>
<feature type="transmembrane region" description="Helical" evidence="11">
    <location>
        <begin position="89"/>
        <end position="107"/>
    </location>
</feature>
<dbReference type="GO" id="GO:0007602">
    <property type="term" value="P:phototransduction"/>
    <property type="evidence" value="ECO:0007669"/>
    <property type="project" value="UniProtKB-KW"/>
</dbReference>
<keyword evidence="6" id="KW-0681">Retinal protein</keyword>
<keyword evidence="10" id="KW-0675">Receptor</keyword>
<evidence type="ECO:0000256" key="5">
    <source>
        <dbReference type="ARBA" id="ARBA00022692"/>
    </source>
</evidence>
<dbReference type="OrthoDB" id="30586at2"/>
<dbReference type="EMBL" id="FRYK01000003">
    <property type="protein sequence ID" value="SHO73609.1"/>
    <property type="molecule type" value="Genomic_DNA"/>
</dbReference>
<name>A0A1M7ZXL3_9FLAO</name>
<keyword evidence="8" id="KW-0157">Chromophore</keyword>
<feature type="transmembrane region" description="Helical" evidence="11">
    <location>
        <begin position="114"/>
        <end position="135"/>
    </location>
</feature>
<dbReference type="STRING" id="416016.SAMN05443547_1972"/>
<keyword evidence="13" id="KW-1185">Reference proteome</keyword>
<dbReference type="AlphaFoldDB" id="A0A1M7ZXL3"/>
<dbReference type="Proteomes" id="UP000184611">
    <property type="component" value="Unassembled WGS sequence"/>
</dbReference>
<comment type="subcellular location">
    <subcellularLocation>
        <location evidence="1">Membrane</location>
        <topology evidence="1">Multi-pass membrane protein</topology>
    </subcellularLocation>
</comment>
<feature type="transmembrane region" description="Helical" evidence="11">
    <location>
        <begin position="52"/>
        <end position="69"/>
    </location>
</feature>
<feature type="transmembrane region" description="Helical" evidence="11">
    <location>
        <begin position="20"/>
        <end position="40"/>
    </location>
</feature>